<organism evidence="2 3">
    <name type="scientific">Nitzschia inconspicua</name>
    <dbReference type="NCBI Taxonomy" id="303405"/>
    <lineage>
        <taxon>Eukaryota</taxon>
        <taxon>Sar</taxon>
        <taxon>Stramenopiles</taxon>
        <taxon>Ochrophyta</taxon>
        <taxon>Bacillariophyta</taxon>
        <taxon>Bacillariophyceae</taxon>
        <taxon>Bacillariophycidae</taxon>
        <taxon>Bacillariales</taxon>
        <taxon>Bacillariaceae</taxon>
        <taxon>Nitzschia</taxon>
    </lineage>
</organism>
<feature type="compositionally biased region" description="Basic residues" evidence="1">
    <location>
        <begin position="419"/>
        <end position="428"/>
    </location>
</feature>
<feature type="compositionally biased region" description="Basic and acidic residues" evidence="1">
    <location>
        <begin position="394"/>
        <end position="405"/>
    </location>
</feature>
<evidence type="ECO:0000256" key="1">
    <source>
        <dbReference type="SAM" id="MobiDB-lite"/>
    </source>
</evidence>
<feature type="compositionally biased region" description="Acidic residues" evidence="1">
    <location>
        <begin position="345"/>
        <end position="366"/>
    </location>
</feature>
<feature type="region of interest" description="Disordered" evidence="1">
    <location>
        <begin position="303"/>
        <end position="429"/>
    </location>
</feature>
<reference evidence="2" key="2">
    <citation type="submission" date="2021-04" db="EMBL/GenBank/DDBJ databases">
        <authorList>
            <person name="Podell S."/>
        </authorList>
    </citation>
    <scope>NUCLEOTIDE SEQUENCE</scope>
    <source>
        <strain evidence="2">Hildebrandi</strain>
    </source>
</reference>
<feature type="region of interest" description="Disordered" evidence="1">
    <location>
        <begin position="232"/>
        <end position="267"/>
    </location>
</feature>
<feature type="compositionally biased region" description="Acidic residues" evidence="1">
    <location>
        <begin position="232"/>
        <end position="254"/>
    </location>
</feature>
<name>A0A9K3L2K0_9STRA</name>
<evidence type="ECO:0000313" key="3">
    <source>
        <dbReference type="Proteomes" id="UP000693970"/>
    </source>
</evidence>
<evidence type="ECO:0000313" key="2">
    <source>
        <dbReference type="EMBL" id="KAG7353631.1"/>
    </source>
</evidence>
<feature type="compositionally biased region" description="Basic and acidic residues" evidence="1">
    <location>
        <begin position="303"/>
        <end position="315"/>
    </location>
</feature>
<accession>A0A9K3L2K0</accession>
<dbReference type="OrthoDB" id="42030at2759"/>
<dbReference type="Proteomes" id="UP000693970">
    <property type="component" value="Unassembled WGS sequence"/>
</dbReference>
<sequence length="634" mass="70478">MDSAVYNGLQLHKPDGTTFDFVPSDTGLYHLDSKMFGTSPRMWSLITTVKEQAAGCTKRQIDEAQQARRMQNIIMHPSDQQLSGVAIHHLRGCPVTKRSIQIASDDFGPNLGSLKGKTVHRPSSHVQPHTDPVPPDILERHRDTYQAHTNEMRQRTLGAICLGPTGNSQGGHYFMSLTSGERIIRHKWTSLPMPAEAIARVSHIGRRQGMPSSLTFSNRRDAEILDAIADTIEDDHPDVSDDDSDFSYDSDEDTSFVPGDDVSIVSDPAMSAAPAPAFPAATGVTQLDQALLDQTLGYAMALNDDHMETREHESREESDDETHEEEIAEEESYDIDDQESAGVDESAEVCNDMDDHDGTEEDDVTETGESTGVEEAERPENTGVEATNAGTLSEEFRQAEQEGREAATTSENTGPNTRSRNRNRRGRGPRNCYTLLTTIVDTFNPVTHRKLFCLVTAQMTANKGVKLFGRRAALRYLMFLKEKRCGTIKGRGCADGRKQRLYKTKEETSSPALSIEALFLSSVIDAYERRYVLTCDIPGAFMQAEMDELLHLKLDGTILEILLRMEPSYCQYVTYENGKKVLYAQLDKALYGAVQSALLFWKKLTAFVVDVLGFEINPYDECVANKIINGSSVR</sequence>
<evidence type="ECO:0008006" key="4">
    <source>
        <dbReference type="Google" id="ProtNLM"/>
    </source>
</evidence>
<keyword evidence="3" id="KW-1185">Reference proteome</keyword>
<gene>
    <name evidence="2" type="ORF">IV203_002986</name>
</gene>
<proteinExistence type="predicted"/>
<protein>
    <recommendedName>
        <fullName evidence="4">Reverse transcriptase Ty1/copia-type domain-containing protein</fullName>
    </recommendedName>
</protein>
<dbReference type="AlphaFoldDB" id="A0A9K3L2K0"/>
<dbReference type="EMBL" id="JAGRRH010000016">
    <property type="protein sequence ID" value="KAG7353631.1"/>
    <property type="molecule type" value="Genomic_DNA"/>
</dbReference>
<feature type="region of interest" description="Disordered" evidence="1">
    <location>
        <begin position="117"/>
        <end position="137"/>
    </location>
</feature>
<feature type="compositionally biased region" description="Acidic residues" evidence="1">
    <location>
        <begin position="316"/>
        <end position="339"/>
    </location>
</feature>
<reference evidence="2" key="1">
    <citation type="journal article" date="2021" name="Sci. Rep.">
        <title>Diploid genomic architecture of Nitzschia inconspicua, an elite biomass production diatom.</title>
        <authorList>
            <person name="Oliver A."/>
            <person name="Podell S."/>
            <person name="Pinowska A."/>
            <person name="Traller J.C."/>
            <person name="Smith S.R."/>
            <person name="McClure R."/>
            <person name="Beliaev A."/>
            <person name="Bohutskyi P."/>
            <person name="Hill E.A."/>
            <person name="Rabines A."/>
            <person name="Zheng H."/>
            <person name="Allen L.Z."/>
            <person name="Kuo A."/>
            <person name="Grigoriev I.V."/>
            <person name="Allen A.E."/>
            <person name="Hazlebeck D."/>
            <person name="Allen E.E."/>
        </authorList>
    </citation>
    <scope>NUCLEOTIDE SEQUENCE</scope>
    <source>
        <strain evidence="2">Hildebrandi</strain>
    </source>
</reference>
<comment type="caution">
    <text evidence="2">The sequence shown here is derived from an EMBL/GenBank/DDBJ whole genome shotgun (WGS) entry which is preliminary data.</text>
</comment>